<dbReference type="Pfam" id="PF06439">
    <property type="entry name" value="3keto-disac_hyd"/>
    <property type="match status" value="1"/>
</dbReference>
<dbReference type="RefSeq" id="WP_146897122.1">
    <property type="nucleotide sequence ID" value="NZ_BJYS01000009.1"/>
</dbReference>
<dbReference type="Gene3D" id="2.60.120.560">
    <property type="entry name" value="Exo-inulinase, domain 1"/>
    <property type="match status" value="1"/>
</dbReference>
<gene>
    <name evidence="2" type="ORF">AAE02nite_17080</name>
</gene>
<accession>A0A512AWF6</accession>
<dbReference type="InterPro" id="IPR010496">
    <property type="entry name" value="AL/BT2_dom"/>
</dbReference>
<dbReference type="AlphaFoldDB" id="A0A512AWF6"/>
<organism evidence="2 3">
    <name type="scientific">Adhaeribacter aerolatus</name>
    <dbReference type="NCBI Taxonomy" id="670289"/>
    <lineage>
        <taxon>Bacteria</taxon>
        <taxon>Pseudomonadati</taxon>
        <taxon>Bacteroidota</taxon>
        <taxon>Cytophagia</taxon>
        <taxon>Cytophagales</taxon>
        <taxon>Hymenobacteraceae</taxon>
        <taxon>Adhaeribacter</taxon>
    </lineage>
</organism>
<dbReference type="GO" id="GO:0016787">
    <property type="term" value="F:hydrolase activity"/>
    <property type="evidence" value="ECO:0007669"/>
    <property type="project" value="UniProtKB-KW"/>
</dbReference>
<evidence type="ECO:0000313" key="3">
    <source>
        <dbReference type="Proteomes" id="UP000321532"/>
    </source>
</evidence>
<dbReference type="Proteomes" id="UP000321532">
    <property type="component" value="Unassembled WGS sequence"/>
</dbReference>
<keyword evidence="3" id="KW-1185">Reference proteome</keyword>
<name>A0A512AWF6_9BACT</name>
<feature type="domain" description="3-keto-alpha-glucoside-1,2-lyase/3-keto-2-hydroxy-glucal hydratase" evidence="1">
    <location>
        <begin position="12"/>
        <end position="205"/>
    </location>
</feature>
<dbReference type="OrthoDB" id="9806233at2"/>
<protein>
    <submittedName>
        <fullName evidence="2">Glycosyl hydrolase</fullName>
    </submittedName>
</protein>
<evidence type="ECO:0000259" key="1">
    <source>
        <dbReference type="Pfam" id="PF06439"/>
    </source>
</evidence>
<dbReference type="EMBL" id="BJYS01000009">
    <property type="protein sequence ID" value="GEO04044.1"/>
    <property type="molecule type" value="Genomic_DNA"/>
</dbReference>
<comment type="caution">
    <text evidence="2">The sequence shown here is derived from an EMBL/GenBank/DDBJ whole genome shotgun (WGS) entry which is preliminary data.</text>
</comment>
<sequence length="207" mass="23710">MNILTEAEKAAGWKLLFDGQTTHGWRNFHQDTITGWEARDGTLATPGKQGDIISEKQFSNFELTLEWNLSSQGNSGIFFYVQDNPQYGAIWHTGPEFQLIDDFNYPKPLNEKQHTGANYDMQAPVKLTAKKPGEWNQTRILVDKGHVEHWLNGEKVVAYNFDSPEWQQQLAASKFATHDYAKVRRGHLALQDHGDPVAFRNIKIREL</sequence>
<proteinExistence type="predicted"/>
<keyword evidence="2" id="KW-0378">Hydrolase</keyword>
<evidence type="ECO:0000313" key="2">
    <source>
        <dbReference type="EMBL" id="GEO04044.1"/>
    </source>
</evidence>
<reference evidence="2 3" key="1">
    <citation type="submission" date="2019-07" db="EMBL/GenBank/DDBJ databases">
        <title>Whole genome shotgun sequence of Adhaeribacter aerolatus NBRC 106133.</title>
        <authorList>
            <person name="Hosoyama A."/>
            <person name="Uohara A."/>
            <person name="Ohji S."/>
            <person name="Ichikawa N."/>
        </authorList>
    </citation>
    <scope>NUCLEOTIDE SEQUENCE [LARGE SCALE GENOMIC DNA]</scope>
    <source>
        <strain evidence="2 3">NBRC 106133</strain>
    </source>
</reference>